<evidence type="ECO:0000313" key="3">
    <source>
        <dbReference type="Proteomes" id="UP000234891"/>
    </source>
</evidence>
<feature type="region of interest" description="Disordered" evidence="1">
    <location>
        <begin position="1"/>
        <end position="42"/>
    </location>
</feature>
<organism evidence="2 3">
    <name type="scientific">Mediterraneibacter gnavus</name>
    <name type="common">Ruminococcus gnavus</name>
    <dbReference type="NCBI Taxonomy" id="33038"/>
    <lineage>
        <taxon>Bacteria</taxon>
        <taxon>Bacillati</taxon>
        <taxon>Bacillota</taxon>
        <taxon>Clostridia</taxon>
        <taxon>Lachnospirales</taxon>
        <taxon>Lachnospiraceae</taxon>
        <taxon>Mediterraneibacter</taxon>
    </lineage>
</organism>
<feature type="compositionally biased region" description="Basic and acidic residues" evidence="1">
    <location>
        <begin position="14"/>
        <end position="36"/>
    </location>
</feature>
<dbReference type="EMBL" id="NIHS01000002">
    <property type="protein sequence ID" value="PLT74780.1"/>
    <property type="molecule type" value="Genomic_DNA"/>
</dbReference>
<sequence length="76" mass="8704">MRGTTLKHRRGKKEMKQDQKDHYAGMAEHEPSEGAKKWMQSQPYKTHTVEDCLRKWGVDTKGSVMSDDGSTHKANT</sequence>
<dbReference type="RefSeq" id="WP_101869985.1">
    <property type="nucleotide sequence ID" value="NZ_NIHS01000002.1"/>
</dbReference>
<dbReference type="Proteomes" id="UP000234891">
    <property type="component" value="Unassembled WGS sequence"/>
</dbReference>
<name>A0A2N5PI10_MEDGN</name>
<gene>
    <name evidence="2" type="ORF">CDL26_01555</name>
</gene>
<evidence type="ECO:0000313" key="2">
    <source>
        <dbReference type="EMBL" id="PLT74780.1"/>
    </source>
</evidence>
<dbReference type="AlphaFoldDB" id="A0A2N5PI10"/>
<feature type="compositionally biased region" description="Basic residues" evidence="1">
    <location>
        <begin position="1"/>
        <end position="13"/>
    </location>
</feature>
<comment type="caution">
    <text evidence="2">The sequence shown here is derived from an EMBL/GenBank/DDBJ whole genome shotgun (WGS) entry which is preliminary data.</text>
</comment>
<evidence type="ECO:0000256" key="1">
    <source>
        <dbReference type="SAM" id="MobiDB-lite"/>
    </source>
</evidence>
<protein>
    <submittedName>
        <fullName evidence="2">Uncharacterized protein</fullName>
    </submittedName>
</protein>
<reference evidence="2 3" key="1">
    <citation type="journal article" date="2017" name="Genome Med.">
        <title>A novel Ruminococcus gnavus clade enriched in inflammatory bowel disease patients.</title>
        <authorList>
            <person name="Hall A.B."/>
            <person name="Yassour M."/>
            <person name="Sauk J."/>
            <person name="Garner A."/>
            <person name="Jiang X."/>
            <person name="Arthur T."/>
            <person name="Lagoudas G.K."/>
            <person name="Vatanen T."/>
            <person name="Fornelos N."/>
            <person name="Wilson R."/>
            <person name="Bertha M."/>
            <person name="Cohen M."/>
            <person name="Garber J."/>
            <person name="Khalili H."/>
            <person name="Gevers D."/>
            <person name="Ananthakrishnan A.N."/>
            <person name="Kugathasan S."/>
            <person name="Lander E.S."/>
            <person name="Blainey P."/>
            <person name="Vlamakis H."/>
            <person name="Xavier R.J."/>
            <person name="Huttenhower C."/>
        </authorList>
    </citation>
    <scope>NUCLEOTIDE SEQUENCE [LARGE SCALE GENOMIC DNA]</scope>
    <source>
        <strain evidence="2 3">RJX1124</strain>
    </source>
</reference>
<proteinExistence type="predicted"/>
<accession>A0A2N5PI10</accession>